<dbReference type="RefSeq" id="WP_352011763.1">
    <property type="nucleotide sequence ID" value="NZ_JBHSBC010000036.1"/>
</dbReference>
<reference evidence="4" key="1">
    <citation type="journal article" date="2019" name="Int. J. Syst. Evol. Microbiol.">
        <title>The Global Catalogue of Microorganisms (GCM) 10K type strain sequencing project: providing services to taxonomists for standard genome sequencing and annotation.</title>
        <authorList>
            <consortium name="The Broad Institute Genomics Platform"/>
            <consortium name="The Broad Institute Genome Sequencing Center for Infectious Disease"/>
            <person name="Wu L."/>
            <person name="Ma J."/>
        </authorList>
    </citation>
    <scope>NUCLEOTIDE SEQUENCE [LARGE SCALE GENOMIC DNA]</scope>
    <source>
        <strain evidence="4">TBRC 7912</strain>
    </source>
</reference>
<dbReference type="Pfam" id="PF01356">
    <property type="entry name" value="A_amylase_inhib"/>
    <property type="match status" value="1"/>
</dbReference>
<keyword evidence="4" id="KW-1185">Reference proteome</keyword>
<protein>
    <recommendedName>
        <fullName evidence="5">Alpha amylase inhibitor</fullName>
    </recommendedName>
</protein>
<dbReference type="EMBL" id="JBHSBC010000036">
    <property type="protein sequence ID" value="MFC3984570.1"/>
    <property type="molecule type" value="Genomic_DNA"/>
</dbReference>
<evidence type="ECO:0000256" key="1">
    <source>
        <dbReference type="ARBA" id="ARBA00022579"/>
    </source>
</evidence>
<evidence type="ECO:0000256" key="2">
    <source>
        <dbReference type="SAM" id="SignalP"/>
    </source>
</evidence>
<organism evidence="3 4">
    <name type="scientific">Streptosporangium jomthongense</name>
    <dbReference type="NCBI Taxonomy" id="1193683"/>
    <lineage>
        <taxon>Bacteria</taxon>
        <taxon>Bacillati</taxon>
        <taxon>Actinomycetota</taxon>
        <taxon>Actinomycetes</taxon>
        <taxon>Streptosporangiales</taxon>
        <taxon>Streptosporangiaceae</taxon>
        <taxon>Streptosporangium</taxon>
    </lineage>
</organism>
<feature type="signal peptide" evidence="2">
    <location>
        <begin position="1"/>
        <end position="20"/>
    </location>
</feature>
<feature type="chain" id="PRO_5046595270" description="Alpha amylase inhibitor" evidence="2">
    <location>
        <begin position="21"/>
        <end position="112"/>
    </location>
</feature>
<evidence type="ECO:0000313" key="3">
    <source>
        <dbReference type="EMBL" id="MFC3984570.1"/>
    </source>
</evidence>
<keyword evidence="1" id="KW-0022">Alpha-amylase inhibitor</keyword>
<sequence length="112" mass="11301">MSKLSASALALFAAAGLSLAAVPAAQAQSAAQPAGVTAQVLGNAPSCVTVWQKTGRITKTGYARNDCRGRTLNLKIVWAHGADGSCQTVRPGGTISSKVARGGRTFDGANIC</sequence>
<accession>A0ABV8F979</accession>
<dbReference type="Proteomes" id="UP001595698">
    <property type="component" value="Unassembled WGS sequence"/>
</dbReference>
<dbReference type="InterPro" id="IPR036379">
    <property type="entry name" value="A-amylase_inhib_sf"/>
</dbReference>
<proteinExistence type="predicted"/>
<comment type="caution">
    <text evidence="3">The sequence shown here is derived from an EMBL/GenBank/DDBJ whole genome shotgun (WGS) entry which is preliminary data.</text>
</comment>
<dbReference type="Gene3D" id="2.60.40.20">
    <property type="entry name" value="Alpha-amylase inhibitor"/>
    <property type="match status" value="1"/>
</dbReference>
<name>A0ABV8F979_9ACTN</name>
<keyword evidence="2" id="KW-0732">Signal</keyword>
<gene>
    <name evidence="3" type="ORF">ACFOYY_30845</name>
</gene>
<dbReference type="SUPFAM" id="SSF49498">
    <property type="entry name" value="alpha-Amylase inhibitor tendamistat"/>
    <property type="match status" value="1"/>
</dbReference>
<dbReference type="InterPro" id="IPR000833">
    <property type="entry name" value="A-amylase_inhib"/>
</dbReference>
<evidence type="ECO:0000313" key="4">
    <source>
        <dbReference type="Proteomes" id="UP001595698"/>
    </source>
</evidence>
<evidence type="ECO:0008006" key="5">
    <source>
        <dbReference type="Google" id="ProtNLM"/>
    </source>
</evidence>